<comment type="caution">
    <text evidence="1">The sequence shown here is derived from an EMBL/GenBank/DDBJ whole genome shotgun (WGS) entry which is preliminary data.</text>
</comment>
<accession>A0A401L2L2</accession>
<reference evidence="1 2" key="1">
    <citation type="submission" date="2016-09" db="EMBL/GenBank/DDBJ databases">
        <title>Aspergillus awamori IFM 58123T.</title>
        <authorList>
            <person name="Kusuya Y."/>
            <person name="Shimizu M."/>
            <person name="Takahashi H."/>
            <person name="Yaguchi T."/>
        </authorList>
    </citation>
    <scope>NUCLEOTIDE SEQUENCE [LARGE SCALE GENOMIC DNA]</scope>
    <source>
        <strain evidence="1 2">IFM 58123</strain>
    </source>
</reference>
<evidence type="ECO:0000313" key="1">
    <source>
        <dbReference type="EMBL" id="GCB25761.1"/>
    </source>
</evidence>
<proteinExistence type="predicted"/>
<dbReference type="EMBL" id="BDHI01000022">
    <property type="protein sequence ID" value="GCB25761.1"/>
    <property type="molecule type" value="Genomic_DNA"/>
</dbReference>
<gene>
    <name evidence="1" type="ORF">AAWM_08646</name>
</gene>
<organism evidence="1 2">
    <name type="scientific">Aspergillus awamori</name>
    <name type="common">Black koji mold</name>
    <dbReference type="NCBI Taxonomy" id="105351"/>
    <lineage>
        <taxon>Eukaryota</taxon>
        <taxon>Fungi</taxon>
        <taxon>Dikarya</taxon>
        <taxon>Ascomycota</taxon>
        <taxon>Pezizomycotina</taxon>
        <taxon>Eurotiomycetes</taxon>
        <taxon>Eurotiomycetidae</taxon>
        <taxon>Eurotiales</taxon>
        <taxon>Aspergillaceae</taxon>
        <taxon>Aspergillus</taxon>
    </lineage>
</organism>
<sequence length="347" mass="40710">MEDSNADWPDTDISSYPNLPYKKDPFCYICCAGFYTVPRDHSLGRDTYSKSNASRISYSARELEELHTFTFPGWRTLYRLIMFDPKTRSYRLSGIAQNYYPWRTFHAPWNENDGLLSVGHYKRIWRHGLAAPKLIQVKENIEKQSILAGYLVHSRCWTEFLRVTNWPLTGESLGTLSRALRMRCLKEFSYISDYDPPELILIMEPRDPIGMTSVRRFVTRCRTRATSRDKVSNRPCSMDSWLIRLPMELQYMIMDQLGYKDVCSVLGGIHWTVDNGYWKRRLNLDLFSEVRSILHEDLDWRWLSLNLEVLEQSQAGVDRKRFFTLLEEIAVQYGLARPKEALQDDGA</sequence>
<evidence type="ECO:0000313" key="2">
    <source>
        <dbReference type="Proteomes" id="UP000286921"/>
    </source>
</evidence>
<name>A0A401L2L2_ASPAW</name>
<protein>
    <submittedName>
        <fullName evidence="1">Uncharacterized protein</fullName>
    </submittedName>
</protein>
<keyword evidence="2" id="KW-1185">Reference proteome</keyword>
<dbReference type="AlphaFoldDB" id="A0A401L2L2"/>
<dbReference type="Proteomes" id="UP000286921">
    <property type="component" value="Unassembled WGS sequence"/>
</dbReference>